<dbReference type="SUPFAM" id="SSF158791">
    <property type="entry name" value="MgtE N-terminal domain-like"/>
    <property type="match status" value="1"/>
</dbReference>
<keyword evidence="8" id="KW-0129">CBS domain</keyword>
<dbReference type="EMBL" id="CP036287">
    <property type="protein sequence ID" value="QDU69731.1"/>
    <property type="molecule type" value="Genomic_DNA"/>
</dbReference>
<feature type="transmembrane region" description="Helical" evidence="9">
    <location>
        <begin position="362"/>
        <end position="383"/>
    </location>
</feature>
<comment type="subcellular location">
    <subcellularLocation>
        <location evidence="9">Cell membrane</location>
        <topology evidence="9">Multi-pass membrane protein</topology>
    </subcellularLocation>
    <subcellularLocation>
        <location evidence="1">Membrane</location>
        <topology evidence="1">Multi-pass membrane protein</topology>
    </subcellularLocation>
</comment>
<dbReference type="Gene3D" id="3.10.580.10">
    <property type="entry name" value="CBS-domain"/>
    <property type="match status" value="1"/>
</dbReference>
<evidence type="ECO:0000259" key="10">
    <source>
        <dbReference type="PROSITE" id="PS51371"/>
    </source>
</evidence>
<dbReference type="Gene3D" id="1.25.60.10">
    <property type="entry name" value="MgtE N-terminal domain-like"/>
    <property type="match status" value="1"/>
</dbReference>
<dbReference type="SMART" id="SM00924">
    <property type="entry name" value="MgtE_N"/>
    <property type="match status" value="1"/>
</dbReference>
<keyword evidence="12" id="KW-1185">Reference proteome</keyword>
<dbReference type="Proteomes" id="UP000316921">
    <property type="component" value="Chromosome"/>
</dbReference>
<gene>
    <name evidence="11" type="primary">mgtE_2</name>
    <name evidence="11" type="ORF">Pla133_48530</name>
</gene>
<feature type="transmembrane region" description="Helical" evidence="9">
    <location>
        <begin position="389"/>
        <end position="411"/>
    </location>
</feature>
<evidence type="ECO:0000256" key="1">
    <source>
        <dbReference type="ARBA" id="ARBA00004141"/>
    </source>
</evidence>
<dbReference type="Gene3D" id="1.10.357.20">
    <property type="entry name" value="SLC41 divalent cation transporters, integral membrane domain"/>
    <property type="match status" value="1"/>
</dbReference>
<dbReference type="InterPro" id="IPR046342">
    <property type="entry name" value="CBS_dom_sf"/>
</dbReference>
<dbReference type="RefSeq" id="WP_145069901.1">
    <property type="nucleotide sequence ID" value="NZ_CP036287.1"/>
</dbReference>
<dbReference type="GO" id="GO:0005886">
    <property type="term" value="C:plasma membrane"/>
    <property type="evidence" value="ECO:0007669"/>
    <property type="project" value="UniProtKB-SubCell"/>
</dbReference>
<keyword evidence="3 9" id="KW-0813">Transport</keyword>
<dbReference type="AlphaFoldDB" id="A0A518BRY2"/>
<dbReference type="InterPro" id="IPR038076">
    <property type="entry name" value="MgtE_N_sf"/>
</dbReference>
<protein>
    <recommendedName>
        <fullName evidence="9">Magnesium transporter MgtE</fullName>
    </recommendedName>
</protein>
<dbReference type="InterPro" id="IPR036739">
    <property type="entry name" value="SLC41_membr_dom_sf"/>
</dbReference>
<dbReference type="Pfam" id="PF01769">
    <property type="entry name" value="MgtE"/>
    <property type="match status" value="1"/>
</dbReference>
<evidence type="ECO:0000256" key="7">
    <source>
        <dbReference type="ARBA" id="ARBA00023136"/>
    </source>
</evidence>
<keyword evidence="5 9" id="KW-0460">Magnesium</keyword>
<evidence type="ECO:0000256" key="6">
    <source>
        <dbReference type="ARBA" id="ARBA00022989"/>
    </source>
</evidence>
<keyword evidence="7 9" id="KW-0472">Membrane</keyword>
<dbReference type="SUPFAM" id="SSF54631">
    <property type="entry name" value="CBS-domain pair"/>
    <property type="match status" value="1"/>
</dbReference>
<dbReference type="InterPro" id="IPR000644">
    <property type="entry name" value="CBS_dom"/>
</dbReference>
<reference evidence="11 12" key="1">
    <citation type="submission" date="2019-02" db="EMBL/GenBank/DDBJ databases">
        <title>Deep-cultivation of Planctomycetes and their phenomic and genomic characterization uncovers novel biology.</title>
        <authorList>
            <person name="Wiegand S."/>
            <person name="Jogler M."/>
            <person name="Boedeker C."/>
            <person name="Pinto D."/>
            <person name="Vollmers J."/>
            <person name="Rivas-Marin E."/>
            <person name="Kohn T."/>
            <person name="Peeters S.H."/>
            <person name="Heuer A."/>
            <person name="Rast P."/>
            <person name="Oberbeckmann S."/>
            <person name="Bunk B."/>
            <person name="Jeske O."/>
            <person name="Meyerdierks A."/>
            <person name="Storesund J.E."/>
            <person name="Kallscheuer N."/>
            <person name="Luecker S."/>
            <person name="Lage O.M."/>
            <person name="Pohl T."/>
            <person name="Merkel B.J."/>
            <person name="Hornburger P."/>
            <person name="Mueller R.-W."/>
            <person name="Bruemmer F."/>
            <person name="Labrenz M."/>
            <person name="Spormann A.M."/>
            <person name="Op den Camp H."/>
            <person name="Overmann J."/>
            <person name="Amann R."/>
            <person name="Jetten M.S.M."/>
            <person name="Mascher T."/>
            <person name="Medema M.H."/>
            <person name="Devos D.P."/>
            <person name="Kaster A.-K."/>
            <person name="Ovreas L."/>
            <person name="Rohde M."/>
            <person name="Galperin M.Y."/>
            <person name="Jogler C."/>
        </authorList>
    </citation>
    <scope>NUCLEOTIDE SEQUENCE [LARGE SCALE GENOMIC DNA]</scope>
    <source>
        <strain evidence="11 12">Pla133</strain>
    </source>
</reference>
<evidence type="ECO:0000313" key="12">
    <source>
        <dbReference type="Proteomes" id="UP000316921"/>
    </source>
</evidence>
<dbReference type="InterPro" id="IPR006668">
    <property type="entry name" value="Mg_transptr_MgtE_intracell_dom"/>
</dbReference>
<dbReference type="NCBIfam" id="TIGR00400">
    <property type="entry name" value="mgtE"/>
    <property type="match status" value="1"/>
</dbReference>
<dbReference type="GO" id="GO:0015095">
    <property type="term" value="F:magnesium ion transmembrane transporter activity"/>
    <property type="evidence" value="ECO:0007669"/>
    <property type="project" value="UniProtKB-UniRule"/>
</dbReference>
<organism evidence="11 12">
    <name type="scientific">Engelhardtia mirabilis</name>
    <dbReference type="NCBI Taxonomy" id="2528011"/>
    <lineage>
        <taxon>Bacteria</taxon>
        <taxon>Pseudomonadati</taxon>
        <taxon>Planctomycetota</taxon>
        <taxon>Planctomycetia</taxon>
        <taxon>Planctomycetia incertae sedis</taxon>
        <taxon>Engelhardtia</taxon>
    </lineage>
</organism>
<comment type="function">
    <text evidence="9">Acts as a magnesium transporter.</text>
</comment>
<dbReference type="InterPro" id="IPR006667">
    <property type="entry name" value="SLC41_membr_dom"/>
</dbReference>
<comment type="subunit">
    <text evidence="9">Homodimer.</text>
</comment>
<keyword evidence="9" id="KW-0479">Metal-binding</keyword>
<dbReference type="KEGG" id="pbap:Pla133_48530"/>
<dbReference type="PANTHER" id="PTHR41394">
    <property type="entry name" value="MAGNESIUM TRANSPORTER MGTE"/>
    <property type="match status" value="1"/>
</dbReference>
<dbReference type="PANTHER" id="PTHR41394:SF5">
    <property type="entry name" value="SLC41A_MGTE INTEGRAL MEMBRANE DOMAIN-CONTAINING PROTEIN"/>
    <property type="match status" value="1"/>
</dbReference>
<evidence type="ECO:0000256" key="4">
    <source>
        <dbReference type="ARBA" id="ARBA00022692"/>
    </source>
</evidence>
<evidence type="ECO:0000256" key="2">
    <source>
        <dbReference type="ARBA" id="ARBA00009749"/>
    </source>
</evidence>
<dbReference type="SMART" id="SM00116">
    <property type="entry name" value="CBS"/>
    <property type="match status" value="2"/>
</dbReference>
<evidence type="ECO:0000256" key="8">
    <source>
        <dbReference type="PROSITE-ProRule" id="PRU00703"/>
    </source>
</evidence>
<dbReference type="InterPro" id="IPR006669">
    <property type="entry name" value="MgtE_transporter"/>
</dbReference>
<evidence type="ECO:0000256" key="9">
    <source>
        <dbReference type="RuleBase" id="RU362011"/>
    </source>
</evidence>
<feature type="domain" description="CBS" evidence="10">
    <location>
        <begin position="205"/>
        <end position="261"/>
    </location>
</feature>
<dbReference type="Pfam" id="PF03448">
    <property type="entry name" value="MgtE_N"/>
    <property type="match status" value="1"/>
</dbReference>
<accession>A0A518BRY2</accession>
<dbReference type="PROSITE" id="PS51371">
    <property type="entry name" value="CBS"/>
    <property type="match status" value="1"/>
</dbReference>
<comment type="caution">
    <text evidence="9">Lacks conserved residue(s) required for the propagation of feature annotation.</text>
</comment>
<dbReference type="SUPFAM" id="SSF161093">
    <property type="entry name" value="MgtE membrane domain-like"/>
    <property type="match status" value="1"/>
</dbReference>
<keyword evidence="9" id="KW-1003">Cell membrane</keyword>
<evidence type="ECO:0000256" key="5">
    <source>
        <dbReference type="ARBA" id="ARBA00022842"/>
    </source>
</evidence>
<feature type="transmembrane region" description="Helical" evidence="9">
    <location>
        <begin position="423"/>
        <end position="446"/>
    </location>
</feature>
<evidence type="ECO:0000256" key="3">
    <source>
        <dbReference type="ARBA" id="ARBA00022448"/>
    </source>
</evidence>
<evidence type="ECO:0000313" key="11">
    <source>
        <dbReference type="EMBL" id="QDU69731.1"/>
    </source>
</evidence>
<keyword evidence="6 9" id="KW-1133">Transmembrane helix</keyword>
<keyword evidence="4 9" id="KW-0812">Transmembrane</keyword>
<dbReference type="Pfam" id="PF00571">
    <property type="entry name" value="CBS"/>
    <property type="match status" value="1"/>
</dbReference>
<comment type="similarity">
    <text evidence="2 9">Belongs to the SLC41A transporter family.</text>
</comment>
<name>A0A518BRY2_9BACT</name>
<dbReference type="GO" id="GO:0046872">
    <property type="term" value="F:metal ion binding"/>
    <property type="evidence" value="ECO:0007669"/>
    <property type="project" value="UniProtKB-KW"/>
</dbReference>
<sequence length="456" mass="48901">MSEKSEEKSWQDLERLVGTSDMSGAEALLAEMSAGETARAVSRLDVADRDQLLASMSAEGAANLVDELPEAQAVELLERMDPERAADVLLELSSDERADLVTELDRDDAEQILAELPPLEAAQIRALAAYDKHVAGGLMATEFLVYPQDASVGEVVNDLRRRVDEYEDEDIQYVYVIASTGALAGVLRLRDLLLSPSRLQIGGLMIPEPLTVLPDASLDQLADLFDTHAFLGLPVVDAIGIPIGVVQRADVEEAVGGRSDSDYLKTAGIVGGEEFRSMPLWSRSLRRLSWLTPNIALNLIAASVIAAHEETIAAVVALAFFLPIISDMSGCSGNQAIAVSVRELTLGLVRPTELFYVWVKEIRVGLINGLALGLVMAGVAWAWQGNGYLGLAVGAAMFINTLVSVSMGGLIPQILKRFGQDPALASGPILTTATDMCGFFLLLTFASHLLPYLTPS</sequence>
<proteinExistence type="inferred from homology"/>